<organism evidence="1 2">
    <name type="scientific">Neisseria shayeganii 871</name>
    <dbReference type="NCBI Taxonomy" id="1032488"/>
    <lineage>
        <taxon>Bacteria</taxon>
        <taxon>Pseudomonadati</taxon>
        <taxon>Pseudomonadota</taxon>
        <taxon>Betaproteobacteria</taxon>
        <taxon>Neisseriales</taxon>
        <taxon>Neisseriaceae</taxon>
        <taxon>Neisseria</taxon>
    </lineage>
</organism>
<reference evidence="1 2" key="1">
    <citation type="submission" date="2011-05" db="EMBL/GenBank/DDBJ databases">
        <authorList>
            <person name="Muzny D."/>
            <person name="Qin X."/>
            <person name="Deng J."/>
            <person name="Jiang H."/>
            <person name="Liu Y."/>
            <person name="Qu J."/>
            <person name="Song X.-Z."/>
            <person name="Zhang L."/>
            <person name="Thornton R."/>
            <person name="Coyle M."/>
            <person name="Francisco L."/>
            <person name="Jackson L."/>
            <person name="Javaid M."/>
            <person name="Korchina V."/>
            <person name="Kovar C."/>
            <person name="Mata R."/>
            <person name="Mathew T."/>
            <person name="Ngo R."/>
            <person name="Nguyen L."/>
            <person name="Nguyen N."/>
            <person name="Okwuonu G."/>
            <person name="Ongeri F."/>
            <person name="Pham C."/>
            <person name="Simmons D."/>
            <person name="Wilczek-Boney K."/>
            <person name="Hale W."/>
            <person name="Jakkamsetti A."/>
            <person name="Pham P."/>
            <person name="Ruth R."/>
            <person name="San Lucas F."/>
            <person name="Warren J."/>
            <person name="Zhang J."/>
            <person name="Zhao Z."/>
            <person name="Zhou C."/>
            <person name="Zhu D."/>
            <person name="Lee S."/>
            <person name="Bess C."/>
            <person name="Blankenburg K."/>
            <person name="Forbes L."/>
            <person name="Fu Q."/>
            <person name="Gubbala S."/>
            <person name="Hirani K."/>
            <person name="Jayaseelan J.C."/>
            <person name="Lara F."/>
            <person name="Munidasa M."/>
            <person name="Palculict T."/>
            <person name="Patil S."/>
            <person name="Pu L.-L."/>
            <person name="Saada N."/>
            <person name="Tang L."/>
            <person name="Weissenberger G."/>
            <person name="Zhu Y."/>
            <person name="Hemphill L."/>
            <person name="Shang Y."/>
            <person name="Youmans B."/>
            <person name="Ayvaz T."/>
            <person name="Ross M."/>
            <person name="Santibanez J."/>
            <person name="Aqrawi P."/>
            <person name="Gross S."/>
            <person name="Joshi V."/>
            <person name="Fowler G."/>
            <person name="Nazareth L."/>
            <person name="Reid J."/>
            <person name="Worley K."/>
            <person name="Petrosino J."/>
            <person name="Highlander S."/>
            <person name="Gibbs R."/>
        </authorList>
    </citation>
    <scope>NUCLEOTIDE SEQUENCE [LARGE SCALE GENOMIC DNA]</scope>
    <source>
        <strain evidence="1 2">871</strain>
    </source>
</reference>
<dbReference type="EMBL" id="AGAY01000059">
    <property type="protein sequence ID" value="EGY52198.1"/>
    <property type="molecule type" value="Genomic_DNA"/>
</dbReference>
<proteinExistence type="predicted"/>
<gene>
    <name evidence="1" type="ORF">HMPREF9371_1693</name>
</gene>
<name>G4CJA4_9NEIS</name>
<sequence length="72" mass="8175">MCGHRFQVARTLAENKPKPPAMLFARGFFFKPPHRIALRSGYLNTPHAILPQLHRLPPVCPILPPRSLPCRP</sequence>
<comment type="caution">
    <text evidence="1">The sequence shown here is derived from an EMBL/GenBank/DDBJ whole genome shotgun (WGS) entry which is preliminary data.</text>
</comment>
<protein>
    <submittedName>
        <fullName evidence="1">Uncharacterized protein</fullName>
    </submittedName>
</protein>
<dbReference type="PATRIC" id="fig|1032488.3.peg.1602"/>
<accession>G4CJA4</accession>
<dbReference type="HOGENOM" id="CLU_2718194_0_0_4"/>
<dbReference type="STRING" id="1032488.HMPREF9371_1693"/>
<evidence type="ECO:0000313" key="1">
    <source>
        <dbReference type="EMBL" id="EGY52198.1"/>
    </source>
</evidence>
<evidence type="ECO:0000313" key="2">
    <source>
        <dbReference type="Proteomes" id="UP000003019"/>
    </source>
</evidence>
<dbReference type="AlphaFoldDB" id="G4CJA4"/>
<dbReference type="Proteomes" id="UP000003019">
    <property type="component" value="Unassembled WGS sequence"/>
</dbReference>
<keyword evidence="2" id="KW-1185">Reference proteome</keyword>